<dbReference type="GO" id="GO:0005737">
    <property type="term" value="C:cytoplasm"/>
    <property type="evidence" value="ECO:0007669"/>
    <property type="project" value="UniProtKB-SubCell"/>
</dbReference>
<dbReference type="InterPro" id="IPR036118">
    <property type="entry name" value="UreE_N_sf"/>
</dbReference>
<evidence type="ECO:0000313" key="8">
    <source>
        <dbReference type="EMBL" id="MBB6092272.1"/>
    </source>
</evidence>
<evidence type="ECO:0000259" key="7">
    <source>
        <dbReference type="SMART" id="SM00988"/>
    </source>
</evidence>
<protein>
    <recommendedName>
        <fullName evidence="5">Urease accessory protein UreE</fullName>
    </recommendedName>
</protein>
<evidence type="ECO:0000256" key="4">
    <source>
        <dbReference type="ARBA" id="ARBA00023186"/>
    </source>
</evidence>
<dbReference type="GO" id="GO:0016151">
    <property type="term" value="F:nickel cation binding"/>
    <property type="evidence" value="ECO:0007669"/>
    <property type="project" value="UniProtKB-UniRule"/>
</dbReference>
<dbReference type="Pfam" id="PF02814">
    <property type="entry name" value="UreE_N"/>
    <property type="match status" value="1"/>
</dbReference>
<evidence type="ECO:0000256" key="5">
    <source>
        <dbReference type="HAMAP-Rule" id="MF_00822"/>
    </source>
</evidence>
<dbReference type="InterPro" id="IPR007864">
    <property type="entry name" value="UreE_C_dom"/>
</dbReference>
<comment type="caution">
    <text evidence="8">The sequence shown here is derived from an EMBL/GenBank/DDBJ whole genome shotgun (WGS) entry which is preliminary data.</text>
</comment>
<dbReference type="HAMAP" id="MF_00822">
    <property type="entry name" value="UreE"/>
    <property type="match status" value="1"/>
</dbReference>
<comment type="similarity">
    <text evidence="5">Belongs to the UreE family.</text>
</comment>
<dbReference type="EMBL" id="JACHHZ010000001">
    <property type="protein sequence ID" value="MBB6092272.1"/>
    <property type="molecule type" value="Genomic_DNA"/>
</dbReference>
<comment type="function">
    <text evidence="5">Involved in urease metallocenter assembly. Binds nickel. Probably functions as a nickel donor during metallocenter assembly.</text>
</comment>
<dbReference type="AlphaFoldDB" id="A0A841HJD9"/>
<dbReference type="GO" id="GO:0019627">
    <property type="term" value="P:urea metabolic process"/>
    <property type="evidence" value="ECO:0007669"/>
    <property type="project" value="InterPro"/>
</dbReference>
<keyword evidence="2 5" id="KW-0963">Cytoplasm</keyword>
<dbReference type="Gene3D" id="2.60.260.20">
    <property type="entry name" value="Urease metallochaperone UreE, N-terminal domain"/>
    <property type="match status" value="1"/>
</dbReference>
<organism evidence="8 9">
    <name type="scientific">Povalibacter uvarum</name>
    <dbReference type="NCBI Taxonomy" id="732238"/>
    <lineage>
        <taxon>Bacteria</taxon>
        <taxon>Pseudomonadati</taxon>
        <taxon>Pseudomonadota</taxon>
        <taxon>Gammaproteobacteria</taxon>
        <taxon>Steroidobacterales</taxon>
        <taxon>Steroidobacteraceae</taxon>
        <taxon>Povalibacter</taxon>
    </lineage>
</organism>
<keyword evidence="4 5" id="KW-0143">Chaperone</keyword>
<proteinExistence type="inferred from homology"/>
<dbReference type="SUPFAM" id="SSF69737">
    <property type="entry name" value="Urease metallochaperone UreE, C-terminal domain"/>
    <property type="match status" value="1"/>
</dbReference>
<dbReference type="NCBIfam" id="NF009751">
    <property type="entry name" value="PRK13261.1-1"/>
    <property type="match status" value="1"/>
</dbReference>
<dbReference type="SMART" id="SM00988">
    <property type="entry name" value="UreE_N"/>
    <property type="match status" value="1"/>
</dbReference>
<evidence type="ECO:0000256" key="3">
    <source>
        <dbReference type="ARBA" id="ARBA00022596"/>
    </source>
</evidence>
<sequence>MLNVSRKLPDRPPATLQLILPFQERSKSRLRATLSSGEEAGLFLERGSVLRGGDRLLSDDGRVIEVVAAEEAVSTVRSSDALQLARAAYHLGNRHVALQIGFGWLRYQQDHVLDEMVRGLGLAVEAERAPFEPEGGAYGGHSHGHADDHSIIRGVGMK</sequence>
<dbReference type="PIRSF" id="PIRSF036402">
    <property type="entry name" value="Ureas_acces_UreE"/>
    <property type="match status" value="1"/>
</dbReference>
<dbReference type="Pfam" id="PF05194">
    <property type="entry name" value="UreE_C"/>
    <property type="match status" value="1"/>
</dbReference>
<dbReference type="InterPro" id="IPR004029">
    <property type="entry name" value="UreE_N"/>
</dbReference>
<accession>A0A841HJD9</accession>
<dbReference type="GO" id="GO:0065003">
    <property type="term" value="P:protein-containing complex assembly"/>
    <property type="evidence" value="ECO:0007669"/>
    <property type="project" value="InterPro"/>
</dbReference>
<keyword evidence="3 5" id="KW-0533">Nickel</keyword>
<dbReference type="Gene3D" id="3.30.70.790">
    <property type="entry name" value="UreE, C-terminal domain"/>
    <property type="match status" value="1"/>
</dbReference>
<keyword evidence="9" id="KW-1185">Reference proteome</keyword>
<evidence type="ECO:0000256" key="6">
    <source>
        <dbReference type="SAM" id="MobiDB-lite"/>
    </source>
</evidence>
<feature type="region of interest" description="Disordered" evidence="6">
    <location>
        <begin position="133"/>
        <end position="158"/>
    </location>
</feature>
<dbReference type="GO" id="GO:0051082">
    <property type="term" value="F:unfolded protein binding"/>
    <property type="evidence" value="ECO:0007669"/>
    <property type="project" value="UniProtKB-UniRule"/>
</dbReference>
<dbReference type="CDD" id="cd00571">
    <property type="entry name" value="UreE"/>
    <property type="match status" value="1"/>
</dbReference>
<evidence type="ECO:0000256" key="2">
    <source>
        <dbReference type="ARBA" id="ARBA00022490"/>
    </source>
</evidence>
<evidence type="ECO:0000313" key="9">
    <source>
        <dbReference type="Proteomes" id="UP000588068"/>
    </source>
</evidence>
<evidence type="ECO:0000256" key="1">
    <source>
        <dbReference type="ARBA" id="ARBA00004496"/>
    </source>
</evidence>
<dbReference type="InterPro" id="IPR012406">
    <property type="entry name" value="UreE"/>
</dbReference>
<dbReference type="SUPFAM" id="SSF69287">
    <property type="entry name" value="Urease metallochaperone UreE, N-terminal domain"/>
    <property type="match status" value="1"/>
</dbReference>
<feature type="domain" description="UreE urease accessory N-terminal" evidence="7">
    <location>
        <begin position="1"/>
        <end position="64"/>
    </location>
</feature>
<gene>
    <name evidence="5" type="primary">ureE</name>
    <name evidence="8" type="ORF">HNQ60_001118</name>
</gene>
<dbReference type="Proteomes" id="UP000588068">
    <property type="component" value="Unassembled WGS sequence"/>
</dbReference>
<dbReference type="GO" id="GO:0006457">
    <property type="term" value="P:protein folding"/>
    <property type="evidence" value="ECO:0007669"/>
    <property type="project" value="InterPro"/>
</dbReference>
<name>A0A841HJD9_9GAMM</name>
<comment type="subcellular location">
    <subcellularLocation>
        <location evidence="1 5">Cytoplasm</location>
    </subcellularLocation>
</comment>
<dbReference type="RefSeq" id="WP_184330009.1">
    <property type="nucleotide sequence ID" value="NZ_JACHHZ010000001.1"/>
</dbReference>
<reference evidence="8 9" key="1">
    <citation type="submission" date="2020-08" db="EMBL/GenBank/DDBJ databases">
        <title>Genomic Encyclopedia of Type Strains, Phase IV (KMG-IV): sequencing the most valuable type-strain genomes for metagenomic binning, comparative biology and taxonomic classification.</title>
        <authorList>
            <person name="Goeker M."/>
        </authorList>
    </citation>
    <scope>NUCLEOTIDE SEQUENCE [LARGE SCALE GENOMIC DNA]</scope>
    <source>
        <strain evidence="8 9">DSM 26723</strain>
    </source>
</reference>